<dbReference type="EMBL" id="MPUH01000047">
    <property type="protein sequence ID" value="OMJ93179.1"/>
    <property type="molecule type" value="Genomic_DNA"/>
</dbReference>
<dbReference type="OrthoDB" id="10482362at2759"/>
<evidence type="ECO:0000256" key="1">
    <source>
        <dbReference type="SAM" id="Phobius"/>
    </source>
</evidence>
<keyword evidence="1" id="KW-0812">Transmembrane</keyword>
<organism evidence="2 3">
    <name type="scientific">Stentor coeruleus</name>
    <dbReference type="NCBI Taxonomy" id="5963"/>
    <lineage>
        <taxon>Eukaryota</taxon>
        <taxon>Sar</taxon>
        <taxon>Alveolata</taxon>
        <taxon>Ciliophora</taxon>
        <taxon>Postciliodesmatophora</taxon>
        <taxon>Heterotrichea</taxon>
        <taxon>Heterotrichida</taxon>
        <taxon>Stentoridae</taxon>
        <taxon>Stentor</taxon>
    </lineage>
</organism>
<dbReference type="AlphaFoldDB" id="A0A1R2CVZ5"/>
<dbReference type="Proteomes" id="UP000187209">
    <property type="component" value="Unassembled WGS sequence"/>
</dbReference>
<gene>
    <name evidence="2" type="ORF">SteCoe_3870</name>
</gene>
<accession>A0A1R2CVZ5</accession>
<proteinExistence type="predicted"/>
<keyword evidence="1" id="KW-0472">Membrane</keyword>
<keyword evidence="3" id="KW-1185">Reference proteome</keyword>
<name>A0A1R2CVZ5_9CILI</name>
<keyword evidence="1" id="KW-1133">Transmembrane helix</keyword>
<evidence type="ECO:0000313" key="3">
    <source>
        <dbReference type="Proteomes" id="UP000187209"/>
    </source>
</evidence>
<sequence length="92" mass="11086">MGLFWLGASVGYFIKLGNSKSKRVTHFNRPWEFPIYMIVGGLFAVYFDWYRRIILEDVCDYEETVQTRIHAKNLMEQEVFYREPAIHRESHH</sequence>
<protein>
    <submittedName>
        <fullName evidence="2">Uncharacterized protein</fullName>
    </submittedName>
</protein>
<feature type="transmembrane region" description="Helical" evidence="1">
    <location>
        <begin position="33"/>
        <end position="50"/>
    </location>
</feature>
<reference evidence="2 3" key="1">
    <citation type="submission" date="2016-11" db="EMBL/GenBank/DDBJ databases">
        <title>The macronuclear genome of Stentor coeruleus: a giant cell with tiny introns.</title>
        <authorList>
            <person name="Slabodnick M."/>
            <person name="Ruby J.G."/>
            <person name="Reiff S.B."/>
            <person name="Swart E.C."/>
            <person name="Gosai S."/>
            <person name="Prabakaran S."/>
            <person name="Witkowska E."/>
            <person name="Larue G.E."/>
            <person name="Fisher S."/>
            <person name="Freeman R.M."/>
            <person name="Gunawardena J."/>
            <person name="Chu W."/>
            <person name="Stover N.A."/>
            <person name="Gregory B.D."/>
            <person name="Nowacki M."/>
            <person name="Derisi J."/>
            <person name="Roy S.W."/>
            <person name="Marshall W.F."/>
            <person name="Sood P."/>
        </authorList>
    </citation>
    <scope>NUCLEOTIDE SEQUENCE [LARGE SCALE GENOMIC DNA]</scope>
    <source>
        <strain evidence="2">WM001</strain>
    </source>
</reference>
<comment type="caution">
    <text evidence="2">The sequence shown here is derived from an EMBL/GenBank/DDBJ whole genome shotgun (WGS) entry which is preliminary data.</text>
</comment>
<evidence type="ECO:0000313" key="2">
    <source>
        <dbReference type="EMBL" id="OMJ93179.1"/>
    </source>
</evidence>